<protein>
    <submittedName>
        <fullName evidence="3">XRE family transcriptional regulator</fullName>
    </submittedName>
</protein>
<gene>
    <name evidence="3" type="ORF">EST54_17010</name>
</gene>
<evidence type="ECO:0000313" key="3">
    <source>
        <dbReference type="EMBL" id="RXS65967.1"/>
    </source>
</evidence>
<evidence type="ECO:0000256" key="2">
    <source>
        <dbReference type="SAM" id="Phobius"/>
    </source>
</evidence>
<keyword evidence="2" id="KW-1133">Transmembrane helix</keyword>
<reference evidence="3 4" key="1">
    <citation type="submission" date="2019-01" db="EMBL/GenBank/DDBJ databases">
        <title>Draft genome sequences of the type strain Streptomyces sioyaensis DSM 40032 and its novel strain, TM32, a thermotolerant antibiotics-producing actinobacterium.</title>
        <authorList>
            <person name="Nakaew N."/>
            <person name="Lumyong S."/>
            <person name="Sloan W.T."/>
            <person name="Sungthong R."/>
        </authorList>
    </citation>
    <scope>NUCLEOTIDE SEQUENCE [LARGE SCALE GENOMIC DNA]</scope>
    <source>
        <strain evidence="3 4">DSM 40032</strain>
    </source>
</reference>
<dbReference type="InterPro" id="IPR001387">
    <property type="entry name" value="Cro/C1-type_HTH"/>
</dbReference>
<keyword evidence="2" id="KW-0472">Membrane</keyword>
<dbReference type="AlphaFoldDB" id="A0A4Q1QSD6"/>
<keyword evidence="2" id="KW-0812">Transmembrane</keyword>
<evidence type="ECO:0000256" key="1">
    <source>
        <dbReference type="SAM" id="MobiDB-lite"/>
    </source>
</evidence>
<dbReference type="GO" id="GO:0003677">
    <property type="term" value="F:DNA binding"/>
    <property type="evidence" value="ECO:0007669"/>
    <property type="project" value="InterPro"/>
</dbReference>
<comment type="caution">
    <text evidence="3">The sequence shown here is derived from an EMBL/GenBank/DDBJ whole genome shotgun (WGS) entry which is preliminary data.</text>
</comment>
<feature type="compositionally biased region" description="Low complexity" evidence="1">
    <location>
        <begin position="125"/>
        <end position="139"/>
    </location>
</feature>
<feature type="transmembrane region" description="Helical" evidence="2">
    <location>
        <begin position="153"/>
        <end position="172"/>
    </location>
</feature>
<accession>A0A4Q1QSD6</accession>
<feature type="region of interest" description="Disordered" evidence="1">
    <location>
        <begin position="80"/>
        <end position="109"/>
    </location>
</feature>
<sequence length="306" mass="31430">MREGVGCSLLAAGLRELKGRTGLSLVGLAARTPYSKSSWERYLNGKKLPPRDAVEALCRLAEEPAGRLLALWELADADWSGRGRSGTTPGRGAADAARRGPAGETAARAPGAAVIAEALPRAAAVPPAEGVPPEEGAGPQAVAGRKPPPRRGVAVLAGACVGVVAVVMVLAFRDGVRSPSEGAAPGAAETTGCRGAACDGKDPESMYCDRPEQLVTPAERTAAGGEHLQIRYGTVCGAVWGRLRGGRVGDRIEVSAPGARPRSVRVRDRFDAEGYLVTPMAAAPRSDGIRLCLYPAGGGPRECVTG</sequence>
<feature type="region of interest" description="Disordered" evidence="1">
    <location>
        <begin position="125"/>
        <end position="149"/>
    </location>
</feature>
<proteinExistence type="predicted"/>
<dbReference type="Pfam" id="PF10901">
    <property type="entry name" value="DUF2690"/>
    <property type="match status" value="1"/>
</dbReference>
<organism evidence="3 4">
    <name type="scientific">Streptomyces sioyaensis</name>
    <dbReference type="NCBI Taxonomy" id="67364"/>
    <lineage>
        <taxon>Bacteria</taxon>
        <taxon>Bacillati</taxon>
        <taxon>Actinomycetota</taxon>
        <taxon>Actinomycetes</taxon>
        <taxon>Kitasatosporales</taxon>
        <taxon>Streptomycetaceae</taxon>
        <taxon>Streptomyces</taxon>
    </lineage>
</organism>
<keyword evidence="4" id="KW-1185">Reference proteome</keyword>
<name>A0A4Q1QSD6_9ACTN</name>
<evidence type="ECO:0000313" key="4">
    <source>
        <dbReference type="Proteomes" id="UP000289482"/>
    </source>
</evidence>
<dbReference type="InterPro" id="IPR010982">
    <property type="entry name" value="Lambda_DNA-bd_dom_sf"/>
</dbReference>
<dbReference type="EMBL" id="SDIF01000043">
    <property type="protein sequence ID" value="RXS65967.1"/>
    <property type="molecule type" value="Genomic_DNA"/>
</dbReference>
<dbReference type="Pfam" id="PF13560">
    <property type="entry name" value="HTH_31"/>
    <property type="match status" value="1"/>
</dbReference>
<dbReference type="SUPFAM" id="SSF47413">
    <property type="entry name" value="lambda repressor-like DNA-binding domains"/>
    <property type="match status" value="1"/>
</dbReference>
<dbReference type="CDD" id="cd00093">
    <property type="entry name" value="HTH_XRE"/>
    <property type="match status" value="1"/>
</dbReference>
<dbReference type="InterPro" id="IPR021224">
    <property type="entry name" value="DUF2690"/>
</dbReference>
<dbReference type="Proteomes" id="UP000289482">
    <property type="component" value="Unassembled WGS sequence"/>
</dbReference>